<dbReference type="PANTHER" id="PTHR22906:SF55">
    <property type="entry name" value="EGF-LIKE DOMAIN-CONTAINING PROTEIN"/>
    <property type="match status" value="1"/>
</dbReference>
<feature type="region of interest" description="Disordered" evidence="3">
    <location>
        <begin position="828"/>
        <end position="852"/>
    </location>
</feature>
<dbReference type="InterPro" id="IPR052065">
    <property type="entry name" value="Compl_asym_regulator"/>
</dbReference>
<feature type="region of interest" description="Disordered" evidence="3">
    <location>
        <begin position="303"/>
        <end position="341"/>
    </location>
</feature>
<dbReference type="Pfam" id="PF00090">
    <property type="entry name" value="TSP_1"/>
    <property type="match status" value="8"/>
</dbReference>
<dbReference type="SMART" id="SM00209">
    <property type="entry name" value="TSP1"/>
    <property type="match status" value="14"/>
</dbReference>
<dbReference type="PANTHER" id="PTHR22906">
    <property type="entry name" value="PROPERDIN"/>
    <property type="match status" value="1"/>
</dbReference>
<dbReference type="InterPro" id="IPR000884">
    <property type="entry name" value="TSP1_rpt"/>
</dbReference>
<organism evidence="4">
    <name type="scientific">Oikopleura dioica</name>
    <name type="common">Tunicate</name>
    <dbReference type="NCBI Taxonomy" id="34765"/>
    <lineage>
        <taxon>Eukaryota</taxon>
        <taxon>Metazoa</taxon>
        <taxon>Chordata</taxon>
        <taxon>Tunicata</taxon>
        <taxon>Appendicularia</taxon>
        <taxon>Copelata</taxon>
        <taxon>Oikopleuridae</taxon>
        <taxon>Oikopleura</taxon>
    </lineage>
</organism>
<dbReference type="SUPFAM" id="SSF82895">
    <property type="entry name" value="TSP-1 type 1 repeat"/>
    <property type="match status" value="8"/>
</dbReference>
<evidence type="ECO:0000256" key="1">
    <source>
        <dbReference type="ARBA" id="ARBA00022737"/>
    </source>
</evidence>
<dbReference type="Proteomes" id="UP000011014">
    <property type="component" value="Unassembled WGS sequence"/>
</dbReference>
<dbReference type="PROSITE" id="PS50092">
    <property type="entry name" value="TSP1"/>
    <property type="match status" value="13"/>
</dbReference>
<keyword evidence="1" id="KW-0677">Repeat</keyword>
<evidence type="ECO:0000256" key="3">
    <source>
        <dbReference type="SAM" id="MobiDB-lite"/>
    </source>
</evidence>
<gene>
    <name evidence="4" type="ORF">GSOID_T00020423001</name>
</gene>
<feature type="compositionally biased region" description="Polar residues" evidence="3">
    <location>
        <begin position="1"/>
        <end position="11"/>
    </location>
</feature>
<proteinExistence type="predicted"/>
<name>E4YWJ4_OIKDI</name>
<dbReference type="InterPro" id="IPR036383">
    <property type="entry name" value="TSP1_rpt_sf"/>
</dbReference>
<evidence type="ECO:0000256" key="2">
    <source>
        <dbReference type="ARBA" id="ARBA00023157"/>
    </source>
</evidence>
<feature type="compositionally biased region" description="Basic and acidic residues" evidence="3">
    <location>
        <begin position="318"/>
        <end position="329"/>
    </location>
</feature>
<dbReference type="EMBL" id="FN655671">
    <property type="protein sequence ID" value="CBY39829.1"/>
    <property type="molecule type" value="Genomic_DNA"/>
</dbReference>
<accession>E4YWJ4</accession>
<feature type="compositionally biased region" description="Basic and acidic residues" evidence="3">
    <location>
        <begin position="832"/>
        <end position="852"/>
    </location>
</feature>
<protein>
    <submittedName>
        <fullName evidence="4">Uncharacterized protein</fullName>
    </submittedName>
</protein>
<dbReference type="AlphaFoldDB" id="E4YWJ4"/>
<evidence type="ECO:0000313" key="4">
    <source>
        <dbReference type="EMBL" id="CBY39829.1"/>
    </source>
</evidence>
<feature type="non-terminal residue" evidence="4">
    <location>
        <position position="1"/>
    </location>
</feature>
<dbReference type="Gene3D" id="2.20.100.10">
    <property type="entry name" value="Thrombospondin type-1 (TSP1) repeat"/>
    <property type="match status" value="7"/>
</dbReference>
<feature type="region of interest" description="Disordered" evidence="3">
    <location>
        <begin position="1"/>
        <end position="30"/>
    </location>
</feature>
<sequence>IETTEAAQTESPYLETGIETTTTTTTTHQPTYKEEILDVSTPRSIDFITIIDCETTETADELTTSNYKPTKVPPTERSLSSTKSIEQISQVQATTEQMNCDGNCEQYIPSSTVETNPFQNCDEDNDCITIPEKIIETSSSTLPITTTFQTTTSTTVDNIDYVDVEDSITSTKVIDCKQSEDSKPDCEPEISSEPILVTPSFELISIPGRPEIVVGNNDEEDVSGGHNLIRPPPVVQTKTPPEGVAQPSFLLLPGAFSWLKTCESSFIKNQTLQLIPRQQMRNTNASCDKGNWEPWGPCSTTCGEDGTRTRKRPCGSGCDKDKEDERPEESAPCDASDCAPCPKQECDCSVPACDRPKDCECKDELKEMCAWTAWSGFCGCSATCDEGIQARTRKCFCGDEEAIGLPQPGCDGEPQEEVSCNEGPCDPTENCLENGLVCSSGEWSDFGPCDAPCGETGQQTRERSCECPEGIPADNEECGCGELSECKTCRGECDNEPEPWTNWSPCECEMEKPERSRFRECDSCDDSVPLVETETCPPGECVPEMTLDDCLGDWEDWGPCDAVCGVGTRTRERPCKCGQSGCPGCEETSEEEECIGDQEPCEAGPWSEYGECEANGSGYREKLRYNPCDPNPNAPPEVITEPCAEEPIMCVASEWSEFGECDAECDGFGQMTRNRECACPEGADEDDEECGCGELTECKSCQGKPCNCWGEWAPWSPCDGPCGAGTRKRVSENICDEGAEPKIEEEECEEILCTPGEWSEWTECDAEPGEYGQKFRERDCSCPPGGDELNPDCGCGDLKECLSCKGESLCEWSPWSEPKAPCTSTCGGGTQPRDRTCNERPKSFEAPDSPRRTCDSVPEIEEGCPGAFTEQTPCSVDACPPKCEFGEWTCWSECSATCGGGKMSRDRPCNCPEGVPESECENNGQCEGEPIEEQDCNTDITCPPECEFGDDWAPWGPCTTTCGPGSRQREKECDCKSSDKCDGCEVPEGSNPDDFLETGDCPNAPCTCWGDWAPWSECPNGCGTDTRTRERPCICEDEDCNEEDNIEQEICTGDSCMWSCWSEWSECLGGVNSLEGPPCGESTKKRTRTCDCPPGVDEDECGCEGPSEEEAPCDLGSCEDLCYTQWSPWSPCGECGGLSTRERECKCEAEWCQFTTTEMNECPDFKCKPGTG</sequence>
<reference evidence="4" key="1">
    <citation type="journal article" date="2010" name="Science">
        <title>Plasticity of animal genome architecture unmasked by rapid evolution of a pelagic tunicate.</title>
        <authorList>
            <person name="Denoeud F."/>
            <person name="Henriet S."/>
            <person name="Mungpakdee S."/>
            <person name="Aury J.M."/>
            <person name="Da Silva C."/>
            <person name="Brinkmann H."/>
            <person name="Mikhaleva J."/>
            <person name="Olsen L.C."/>
            <person name="Jubin C."/>
            <person name="Canestro C."/>
            <person name="Bouquet J.M."/>
            <person name="Danks G."/>
            <person name="Poulain J."/>
            <person name="Campsteijn C."/>
            <person name="Adamski M."/>
            <person name="Cross I."/>
            <person name="Yadetie F."/>
            <person name="Muffato M."/>
            <person name="Louis A."/>
            <person name="Butcher S."/>
            <person name="Tsagkogeorga G."/>
            <person name="Konrad A."/>
            <person name="Singh S."/>
            <person name="Jensen M.F."/>
            <person name="Cong E.H."/>
            <person name="Eikeseth-Otteraa H."/>
            <person name="Noel B."/>
            <person name="Anthouard V."/>
            <person name="Porcel B.M."/>
            <person name="Kachouri-Lafond R."/>
            <person name="Nishino A."/>
            <person name="Ugolini M."/>
            <person name="Chourrout P."/>
            <person name="Nishida H."/>
            <person name="Aasland R."/>
            <person name="Huzurbazar S."/>
            <person name="Westhof E."/>
            <person name="Delsuc F."/>
            <person name="Lehrach H."/>
            <person name="Reinhardt R."/>
            <person name="Weissenbach J."/>
            <person name="Roy S.W."/>
            <person name="Artiguenave F."/>
            <person name="Postlethwait J.H."/>
            <person name="Manak J.R."/>
            <person name="Thompson E.M."/>
            <person name="Jaillon O."/>
            <person name="Du Pasquier L."/>
            <person name="Boudinot P."/>
            <person name="Liberles D.A."/>
            <person name="Volff J.N."/>
            <person name="Philippe H."/>
            <person name="Lenhard B."/>
            <person name="Roest Crollius H."/>
            <person name="Wincker P."/>
            <person name="Chourrout D."/>
        </authorList>
    </citation>
    <scope>NUCLEOTIDE SEQUENCE [LARGE SCALE GENOMIC DNA]</scope>
</reference>
<keyword evidence="2" id="KW-1015">Disulfide bond</keyword>